<proteinExistence type="inferred from homology"/>
<accession>A0A6J5KTX1</accession>
<evidence type="ECO:0000256" key="3">
    <source>
        <dbReference type="ARBA" id="ARBA00022485"/>
    </source>
</evidence>
<sequence>MVHDDDRFLDHTWRESARCLGEDTEIFYPPRDKQQYKLIADEAKVHCFGPGKKSPCPVRLNCLWEAVVTEEQHGIWGGLSHRERNALVRKWQKQYKRQMTLKEYIFQLDKKG</sequence>
<evidence type="ECO:0000259" key="11">
    <source>
        <dbReference type="PROSITE" id="PS51674"/>
    </source>
</evidence>
<dbReference type="GO" id="GO:0047134">
    <property type="term" value="F:protein-disulfide reductase [NAD(P)H] activity"/>
    <property type="evidence" value="ECO:0007669"/>
    <property type="project" value="TreeGrafter"/>
</dbReference>
<keyword evidence="10" id="KW-0804">Transcription</keyword>
<keyword evidence="6" id="KW-0411">Iron-sulfur</keyword>
<evidence type="ECO:0000256" key="7">
    <source>
        <dbReference type="ARBA" id="ARBA00023015"/>
    </source>
</evidence>
<comment type="similarity">
    <text evidence="2">Belongs to the WhiB family.</text>
</comment>
<dbReference type="GO" id="GO:0003677">
    <property type="term" value="F:DNA binding"/>
    <property type="evidence" value="ECO:0007669"/>
    <property type="project" value="UniProtKB-KW"/>
</dbReference>
<dbReference type="PANTHER" id="PTHR38839">
    <property type="entry name" value="TRANSCRIPTIONAL REGULATOR WHID-RELATED"/>
    <property type="match status" value="1"/>
</dbReference>
<evidence type="ECO:0000256" key="10">
    <source>
        <dbReference type="ARBA" id="ARBA00023163"/>
    </source>
</evidence>
<dbReference type="GO" id="GO:0051539">
    <property type="term" value="F:4 iron, 4 sulfur cluster binding"/>
    <property type="evidence" value="ECO:0007669"/>
    <property type="project" value="UniProtKB-KW"/>
</dbReference>
<dbReference type="EMBL" id="LR796174">
    <property type="protein sequence ID" value="CAB4123600.1"/>
    <property type="molecule type" value="Genomic_DNA"/>
</dbReference>
<gene>
    <name evidence="12" type="ORF">UFOVP46_54</name>
</gene>
<evidence type="ECO:0000256" key="9">
    <source>
        <dbReference type="ARBA" id="ARBA00023157"/>
    </source>
</evidence>
<evidence type="ECO:0000256" key="6">
    <source>
        <dbReference type="ARBA" id="ARBA00023014"/>
    </source>
</evidence>
<evidence type="ECO:0000256" key="1">
    <source>
        <dbReference type="ARBA" id="ARBA00001966"/>
    </source>
</evidence>
<evidence type="ECO:0000256" key="8">
    <source>
        <dbReference type="ARBA" id="ARBA00023125"/>
    </source>
</evidence>
<dbReference type="GO" id="GO:0045892">
    <property type="term" value="P:negative regulation of DNA-templated transcription"/>
    <property type="evidence" value="ECO:0007669"/>
    <property type="project" value="TreeGrafter"/>
</dbReference>
<evidence type="ECO:0000313" key="12">
    <source>
        <dbReference type="EMBL" id="CAB4123600.1"/>
    </source>
</evidence>
<keyword evidence="7" id="KW-0805">Transcription regulation</keyword>
<keyword evidence="8" id="KW-0238">DNA-binding</keyword>
<dbReference type="InterPro" id="IPR003482">
    <property type="entry name" value="Whib"/>
</dbReference>
<keyword evidence="3" id="KW-0004">4Fe-4S</keyword>
<evidence type="ECO:0000256" key="2">
    <source>
        <dbReference type="ARBA" id="ARBA00006597"/>
    </source>
</evidence>
<comment type="cofactor">
    <cofactor evidence="1">
        <name>[4Fe-4S] cluster</name>
        <dbReference type="ChEBI" id="CHEBI:49883"/>
    </cofactor>
</comment>
<keyword evidence="5" id="KW-0408">Iron</keyword>
<evidence type="ECO:0000256" key="4">
    <source>
        <dbReference type="ARBA" id="ARBA00022723"/>
    </source>
</evidence>
<keyword evidence="9" id="KW-1015">Disulfide bond</keyword>
<reference evidence="12" key="1">
    <citation type="submission" date="2020-04" db="EMBL/GenBank/DDBJ databases">
        <authorList>
            <person name="Chiriac C."/>
            <person name="Salcher M."/>
            <person name="Ghai R."/>
            <person name="Kavagutti S V."/>
        </authorList>
    </citation>
    <scope>NUCLEOTIDE SEQUENCE</scope>
</reference>
<name>A0A6J5KTX1_9CAUD</name>
<organism evidence="12">
    <name type="scientific">uncultured Caudovirales phage</name>
    <dbReference type="NCBI Taxonomy" id="2100421"/>
    <lineage>
        <taxon>Viruses</taxon>
        <taxon>Duplodnaviria</taxon>
        <taxon>Heunggongvirae</taxon>
        <taxon>Uroviricota</taxon>
        <taxon>Caudoviricetes</taxon>
        <taxon>Peduoviridae</taxon>
        <taxon>Maltschvirus</taxon>
        <taxon>Maltschvirus maltsch</taxon>
    </lineage>
</organism>
<keyword evidence="4" id="KW-0479">Metal-binding</keyword>
<evidence type="ECO:0000256" key="5">
    <source>
        <dbReference type="ARBA" id="ARBA00023004"/>
    </source>
</evidence>
<feature type="domain" description="4Fe-4S Wbl-type" evidence="11">
    <location>
        <begin position="18"/>
        <end position="86"/>
    </location>
</feature>
<dbReference type="PROSITE" id="PS51674">
    <property type="entry name" value="4FE4S_WBL"/>
    <property type="match status" value="1"/>
</dbReference>
<dbReference type="Pfam" id="PF02467">
    <property type="entry name" value="Whib"/>
    <property type="match status" value="1"/>
</dbReference>
<dbReference type="HAMAP" id="MF_01479">
    <property type="entry name" value="WhiB"/>
    <property type="match status" value="1"/>
</dbReference>
<dbReference type="InterPro" id="IPR034768">
    <property type="entry name" value="4FE4S_WBL"/>
</dbReference>
<dbReference type="GO" id="GO:0046872">
    <property type="term" value="F:metal ion binding"/>
    <property type="evidence" value="ECO:0007669"/>
    <property type="project" value="UniProtKB-KW"/>
</dbReference>
<protein>
    <submittedName>
        <fullName evidence="12">Transcription factor WhiB</fullName>
    </submittedName>
</protein>